<evidence type="ECO:0000313" key="2">
    <source>
        <dbReference type="EMBL" id="MBV0903799.1"/>
    </source>
</evidence>
<protein>
    <submittedName>
        <fullName evidence="2">Uncharacterized protein</fullName>
    </submittedName>
</protein>
<reference evidence="2" key="1">
    <citation type="submission" date="2021-06" db="EMBL/GenBank/DDBJ databases">
        <title>New haloarchaea isolates fom saline soil.</title>
        <authorList>
            <person name="Duran-Viseras A."/>
            <person name="Sanchez-Porro C.S."/>
            <person name="Ventosa A."/>
        </authorList>
    </citation>
    <scope>NUCLEOTIDE SEQUENCE</scope>
    <source>
        <strain evidence="2">JCM 18369</strain>
    </source>
</reference>
<gene>
    <name evidence="2" type="ORF">KTS37_18610</name>
</gene>
<name>A0AA41G548_9EURY</name>
<evidence type="ECO:0000256" key="1">
    <source>
        <dbReference type="SAM" id="Phobius"/>
    </source>
</evidence>
<dbReference type="AlphaFoldDB" id="A0AA41G548"/>
<organism evidence="2 3">
    <name type="scientific">Haloarcula salina</name>
    <dbReference type="NCBI Taxonomy" id="1429914"/>
    <lineage>
        <taxon>Archaea</taxon>
        <taxon>Methanobacteriati</taxon>
        <taxon>Methanobacteriota</taxon>
        <taxon>Stenosarchaea group</taxon>
        <taxon>Halobacteria</taxon>
        <taxon>Halobacteriales</taxon>
        <taxon>Haloarculaceae</taxon>
        <taxon>Haloarcula</taxon>
    </lineage>
</organism>
<keyword evidence="1" id="KW-0472">Membrane</keyword>
<keyword evidence="3" id="KW-1185">Reference proteome</keyword>
<keyword evidence="1" id="KW-0812">Transmembrane</keyword>
<dbReference type="Proteomes" id="UP001166304">
    <property type="component" value="Unassembled WGS sequence"/>
</dbReference>
<feature type="transmembrane region" description="Helical" evidence="1">
    <location>
        <begin position="45"/>
        <end position="66"/>
    </location>
</feature>
<dbReference type="EMBL" id="JAHQXE010000007">
    <property type="protein sequence ID" value="MBV0903799.1"/>
    <property type="molecule type" value="Genomic_DNA"/>
</dbReference>
<keyword evidence="1" id="KW-1133">Transmembrane helix</keyword>
<accession>A0AA41G548</accession>
<feature type="transmembrane region" description="Helical" evidence="1">
    <location>
        <begin position="104"/>
        <end position="127"/>
    </location>
</feature>
<comment type="caution">
    <text evidence="2">The sequence shown here is derived from an EMBL/GenBank/DDBJ whole genome shotgun (WGS) entry which is preliminary data.</text>
</comment>
<feature type="transmembrane region" description="Helical" evidence="1">
    <location>
        <begin position="78"/>
        <end position="98"/>
    </location>
</feature>
<evidence type="ECO:0000313" key="3">
    <source>
        <dbReference type="Proteomes" id="UP001166304"/>
    </source>
</evidence>
<proteinExistence type="predicted"/>
<sequence>MSDPGSEPRGSAMSDREARQRVLRTDLAIGLGGSVLGYAEAGPALFTVLPTLAVVGLLTAAALYAVEHAAVPGVYPEVTALASLVVLAAVVAGFVVVIEASVAVVLAGALSGFGVGVLCYRLCYGFLFPVPAFRLDRVRER</sequence>